<comment type="caution">
    <text evidence="3">The sequence shown here is derived from an EMBL/GenBank/DDBJ whole genome shotgun (WGS) entry which is preliminary data.</text>
</comment>
<feature type="compositionally biased region" description="Acidic residues" evidence="1">
    <location>
        <begin position="484"/>
        <end position="496"/>
    </location>
</feature>
<feature type="transmembrane region" description="Helical" evidence="2">
    <location>
        <begin position="388"/>
        <end position="410"/>
    </location>
</feature>
<reference evidence="3" key="1">
    <citation type="submission" date="2023-03" db="EMBL/GenBank/DDBJ databases">
        <title>Massive genome expansion in bonnet fungi (Mycena s.s.) driven by repeated elements and novel gene families across ecological guilds.</title>
        <authorList>
            <consortium name="Lawrence Berkeley National Laboratory"/>
            <person name="Harder C.B."/>
            <person name="Miyauchi S."/>
            <person name="Viragh M."/>
            <person name="Kuo A."/>
            <person name="Thoen E."/>
            <person name="Andreopoulos B."/>
            <person name="Lu D."/>
            <person name="Skrede I."/>
            <person name="Drula E."/>
            <person name="Henrissat B."/>
            <person name="Morin E."/>
            <person name="Kohler A."/>
            <person name="Barry K."/>
            <person name="LaButti K."/>
            <person name="Morin E."/>
            <person name="Salamov A."/>
            <person name="Lipzen A."/>
            <person name="Mereny Z."/>
            <person name="Hegedus B."/>
            <person name="Baldrian P."/>
            <person name="Stursova M."/>
            <person name="Weitz H."/>
            <person name="Taylor A."/>
            <person name="Grigoriev I.V."/>
            <person name="Nagy L.G."/>
            <person name="Martin F."/>
            <person name="Kauserud H."/>
        </authorList>
    </citation>
    <scope>NUCLEOTIDE SEQUENCE</scope>
    <source>
        <strain evidence="3">CBHHK173m</strain>
    </source>
</reference>
<keyword evidence="2" id="KW-0472">Membrane</keyword>
<dbReference type="Proteomes" id="UP001222325">
    <property type="component" value="Unassembled WGS sequence"/>
</dbReference>
<feature type="compositionally biased region" description="Basic residues" evidence="1">
    <location>
        <begin position="445"/>
        <end position="457"/>
    </location>
</feature>
<organism evidence="3 4">
    <name type="scientific">Mycena belliarum</name>
    <dbReference type="NCBI Taxonomy" id="1033014"/>
    <lineage>
        <taxon>Eukaryota</taxon>
        <taxon>Fungi</taxon>
        <taxon>Dikarya</taxon>
        <taxon>Basidiomycota</taxon>
        <taxon>Agaricomycotina</taxon>
        <taxon>Agaricomycetes</taxon>
        <taxon>Agaricomycetidae</taxon>
        <taxon>Agaricales</taxon>
        <taxon>Marasmiineae</taxon>
        <taxon>Mycenaceae</taxon>
        <taxon>Mycena</taxon>
    </lineage>
</organism>
<accession>A0AAD6UI26</accession>
<proteinExistence type="predicted"/>
<feature type="transmembrane region" description="Helical" evidence="2">
    <location>
        <begin position="540"/>
        <end position="560"/>
    </location>
</feature>
<protein>
    <submittedName>
        <fullName evidence="3">Uncharacterized protein</fullName>
    </submittedName>
</protein>
<evidence type="ECO:0000313" key="4">
    <source>
        <dbReference type="Proteomes" id="UP001222325"/>
    </source>
</evidence>
<gene>
    <name evidence="3" type="ORF">B0H15DRAFT_901569</name>
</gene>
<feature type="region of interest" description="Disordered" evidence="1">
    <location>
        <begin position="102"/>
        <end position="202"/>
    </location>
</feature>
<evidence type="ECO:0000313" key="3">
    <source>
        <dbReference type="EMBL" id="KAJ7097788.1"/>
    </source>
</evidence>
<feature type="region of interest" description="Disordered" evidence="1">
    <location>
        <begin position="1"/>
        <end position="76"/>
    </location>
</feature>
<feature type="compositionally biased region" description="Low complexity" evidence="1">
    <location>
        <begin position="167"/>
        <end position="178"/>
    </location>
</feature>
<evidence type="ECO:0000256" key="2">
    <source>
        <dbReference type="SAM" id="Phobius"/>
    </source>
</evidence>
<feature type="transmembrane region" description="Helical" evidence="2">
    <location>
        <begin position="356"/>
        <end position="376"/>
    </location>
</feature>
<dbReference type="AlphaFoldDB" id="A0AAD6UI26"/>
<dbReference type="EMBL" id="JARJCN010000009">
    <property type="protein sequence ID" value="KAJ7097788.1"/>
    <property type="molecule type" value="Genomic_DNA"/>
</dbReference>
<sequence>MYSDPRLDTPPPQSQFRRPWSPDPYDPLPSTRNNRNPRQYHEPYFQGLQYAPDEQDFQPNGYDYPEYTSAPRRREASEVSVEALDLADYAMTLRARQADPFQGHYGRDMYPPSPPANRPLAVRPPSVVSRMDTLSSNTHASSSRGRRQARRPFSLPPPSIHSHSSHPHSSSPRSANSHNYPYLHNPSLPPRQAPHSSEPDIDTAHFPAWSRNWYNNKPKPAPASAPDIYTALPPSSWNSKRSPFDPGNTLRSDAFPQSYDAYDPYLHPSSSLGYDSSRDLLPWSSEPPEYGPTIDASLKEERIRMLEREFGPNAKGKGPAANGDFMDENGKPLVGTVDSKGKLVTKGPRKRMALRITQILLSLAAAIPSIYAALTIKPKDKPPPSGSAAAYILYIFSVLTVFLLLYLFAFRPCCCAGKRKKVGPGGNPLSNGMMVLPVSGLPGGKKAKGKGGKRGGKRGNNGMPGDVQVNLIVDSNAFGGGRPDDDDDSEEDDDEGSSVPGSYDPASARRKRRRVKRRSVFAGLAMEEDWKRARTWAKKITAIDVFGILLWGATFIYILIGKRCPSGSSEGWCNAFNVSTAAACLLCVSFGVGIFFDVQDLASSKASPRTRS</sequence>
<feature type="transmembrane region" description="Helical" evidence="2">
    <location>
        <begin position="580"/>
        <end position="602"/>
    </location>
</feature>
<feature type="region of interest" description="Disordered" evidence="1">
    <location>
        <begin position="426"/>
        <end position="466"/>
    </location>
</feature>
<keyword evidence="2" id="KW-1133">Transmembrane helix</keyword>
<evidence type="ECO:0000256" key="1">
    <source>
        <dbReference type="SAM" id="MobiDB-lite"/>
    </source>
</evidence>
<name>A0AAD6UI26_9AGAR</name>
<feature type="region of interest" description="Disordered" evidence="1">
    <location>
        <begin position="480"/>
        <end position="511"/>
    </location>
</feature>
<keyword evidence="4" id="KW-1185">Reference proteome</keyword>
<keyword evidence="2" id="KW-0812">Transmembrane</keyword>